<dbReference type="GO" id="GO:0005524">
    <property type="term" value="F:ATP binding"/>
    <property type="evidence" value="ECO:0007669"/>
    <property type="project" value="UniProtKB-UniRule"/>
</dbReference>
<dbReference type="FunFam" id="3.30.1360.70:FF:000003">
    <property type="entry name" value="Arginine--tRNA ligase"/>
    <property type="match status" value="1"/>
</dbReference>
<keyword evidence="4 11" id="KW-0963">Cytoplasm</keyword>
<dbReference type="CDD" id="cd00671">
    <property type="entry name" value="ArgRS_core"/>
    <property type="match status" value="1"/>
</dbReference>
<dbReference type="EMBL" id="SNZB01000001">
    <property type="protein sequence ID" value="TDR23274.1"/>
    <property type="molecule type" value="Genomic_DNA"/>
</dbReference>
<comment type="caution">
    <text evidence="15">The sequence shown here is derived from an EMBL/GenBank/DDBJ whole genome shotgun (WGS) entry which is preliminary data.</text>
</comment>
<dbReference type="FunFam" id="1.10.730.10:FF:000008">
    <property type="entry name" value="Arginine--tRNA ligase"/>
    <property type="match status" value="1"/>
</dbReference>
<keyword evidence="9 11" id="KW-0030">Aminoacyl-tRNA synthetase</keyword>
<gene>
    <name evidence="11" type="primary">argS</name>
    <name evidence="15" type="ORF">C8D91_0134</name>
</gene>
<dbReference type="Pfam" id="PF03485">
    <property type="entry name" value="Arg_tRNA_synt_N"/>
    <property type="match status" value="1"/>
</dbReference>
<organism evidence="15 16">
    <name type="scientific">Marinicella litoralis</name>
    <dbReference type="NCBI Taxonomy" id="644220"/>
    <lineage>
        <taxon>Bacteria</taxon>
        <taxon>Pseudomonadati</taxon>
        <taxon>Pseudomonadota</taxon>
        <taxon>Gammaproteobacteria</taxon>
        <taxon>Lysobacterales</taxon>
        <taxon>Marinicellaceae</taxon>
        <taxon>Marinicella</taxon>
    </lineage>
</organism>
<dbReference type="SUPFAM" id="SSF52374">
    <property type="entry name" value="Nucleotidylyl transferase"/>
    <property type="match status" value="1"/>
</dbReference>
<dbReference type="SUPFAM" id="SSF55190">
    <property type="entry name" value="Arginyl-tRNA synthetase (ArgRS), N-terminal 'additional' domain"/>
    <property type="match status" value="1"/>
</dbReference>
<reference evidence="15 16" key="1">
    <citation type="submission" date="2019-03" db="EMBL/GenBank/DDBJ databases">
        <title>Genomic Encyclopedia of Type Strains, Phase IV (KMG-IV): sequencing the most valuable type-strain genomes for metagenomic binning, comparative biology and taxonomic classification.</title>
        <authorList>
            <person name="Goeker M."/>
        </authorList>
    </citation>
    <scope>NUCLEOTIDE SEQUENCE [LARGE SCALE GENOMIC DNA]</scope>
    <source>
        <strain evidence="15 16">DSM 25488</strain>
    </source>
</reference>
<keyword evidence="7 11" id="KW-0067">ATP-binding</keyword>
<dbReference type="HAMAP" id="MF_00123">
    <property type="entry name" value="Arg_tRNA_synth"/>
    <property type="match status" value="1"/>
</dbReference>
<keyword evidence="6 11" id="KW-0547">Nucleotide-binding</keyword>
<dbReference type="OrthoDB" id="9803211at2"/>
<evidence type="ECO:0000259" key="13">
    <source>
        <dbReference type="SMART" id="SM00836"/>
    </source>
</evidence>
<protein>
    <recommendedName>
        <fullName evidence="11">Arginine--tRNA ligase</fullName>
        <ecNumber evidence="11">6.1.1.19</ecNumber>
    </recommendedName>
    <alternativeName>
        <fullName evidence="11">Arginyl-tRNA synthetase</fullName>
        <shortName evidence="11">ArgRS</shortName>
    </alternativeName>
</protein>
<dbReference type="InterPro" id="IPR035684">
    <property type="entry name" value="ArgRS_core"/>
</dbReference>
<evidence type="ECO:0000256" key="2">
    <source>
        <dbReference type="ARBA" id="ARBA00005594"/>
    </source>
</evidence>
<dbReference type="PRINTS" id="PR01038">
    <property type="entry name" value="TRNASYNTHARG"/>
</dbReference>
<evidence type="ECO:0000256" key="11">
    <source>
        <dbReference type="HAMAP-Rule" id="MF_00123"/>
    </source>
</evidence>
<dbReference type="Proteomes" id="UP000295724">
    <property type="component" value="Unassembled WGS sequence"/>
</dbReference>
<dbReference type="GO" id="GO:0006420">
    <property type="term" value="P:arginyl-tRNA aminoacylation"/>
    <property type="evidence" value="ECO:0007669"/>
    <property type="project" value="UniProtKB-UniRule"/>
</dbReference>
<keyword evidence="16" id="KW-1185">Reference proteome</keyword>
<keyword evidence="8 11" id="KW-0648">Protein biosynthesis</keyword>
<evidence type="ECO:0000256" key="10">
    <source>
        <dbReference type="ARBA" id="ARBA00049339"/>
    </source>
</evidence>
<dbReference type="InterPro" id="IPR005148">
    <property type="entry name" value="Arg-tRNA-synth_N"/>
</dbReference>
<evidence type="ECO:0000256" key="1">
    <source>
        <dbReference type="ARBA" id="ARBA00004496"/>
    </source>
</evidence>
<evidence type="ECO:0000256" key="7">
    <source>
        <dbReference type="ARBA" id="ARBA00022840"/>
    </source>
</evidence>
<evidence type="ECO:0000256" key="9">
    <source>
        <dbReference type="ARBA" id="ARBA00023146"/>
    </source>
</evidence>
<evidence type="ECO:0000256" key="3">
    <source>
        <dbReference type="ARBA" id="ARBA00011245"/>
    </source>
</evidence>
<dbReference type="NCBIfam" id="TIGR00456">
    <property type="entry name" value="argS"/>
    <property type="match status" value="1"/>
</dbReference>
<accession>A0A4R6XYA0</accession>
<evidence type="ECO:0000313" key="16">
    <source>
        <dbReference type="Proteomes" id="UP000295724"/>
    </source>
</evidence>
<dbReference type="PANTHER" id="PTHR11956">
    <property type="entry name" value="ARGINYL-TRNA SYNTHETASE"/>
    <property type="match status" value="1"/>
</dbReference>
<dbReference type="InterPro" id="IPR036695">
    <property type="entry name" value="Arg-tRNA-synth_N_sf"/>
</dbReference>
<dbReference type="FunFam" id="3.40.50.620:FF:000062">
    <property type="entry name" value="Arginine--tRNA ligase"/>
    <property type="match status" value="1"/>
</dbReference>
<dbReference type="Gene3D" id="3.40.50.620">
    <property type="entry name" value="HUPs"/>
    <property type="match status" value="1"/>
</dbReference>
<dbReference type="Pfam" id="PF00750">
    <property type="entry name" value="tRNA-synt_1d"/>
    <property type="match status" value="2"/>
</dbReference>
<dbReference type="PROSITE" id="PS00178">
    <property type="entry name" value="AA_TRNA_LIGASE_I"/>
    <property type="match status" value="1"/>
</dbReference>
<dbReference type="Gene3D" id="3.30.1360.70">
    <property type="entry name" value="Arginyl tRNA synthetase N-terminal domain"/>
    <property type="match status" value="1"/>
</dbReference>
<dbReference type="Gene3D" id="1.10.730.10">
    <property type="entry name" value="Isoleucyl-tRNA Synthetase, Domain 1"/>
    <property type="match status" value="1"/>
</dbReference>
<comment type="subunit">
    <text evidence="3 11">Monomer.</text>
</comment>
<dbReference type="InterPro" id="IPR001412">
    <property type="entry name" value="aa-tRNA-synth_I_CS"/>
</dbReference>
<dbReference type="Pfam" id="PF05746">
    <property type="entry name" value="DALR_1"/>
    <property type="match status" value="1"/>
</dbReference>
<feature type="domain" description="DALR anticodon binding" evidence="13">
    <location>
        <begin position="464"/>
        <end position="585"/>
    </location>
</feature>
<dbReference type="EC" id="6.1.1.19" evidence="11"/>
<dbReference type="GO" id="GO:0004814">
    <property type="term" value="F:arginine-tRNA ligase activity"/>
    <property type="evidence" value="ECO:0007669"/>
    <property type="project" value="UniProtKB-UniRule"/>
</dbReference>
<dbReference type="PANTHER" id="PTHR11956:SF5">
    <property type="entry name" value="ARGININE--TRNA LIGASE, CYTOPLASMIC"/>
    <property type="match status" value="1"/>
</dbReference>
<dbReference type="InterPro" id="IPR014729">
    <property type="entry name" value="Rossmann-like_a/b/a_fold"/>
</dbReference>
<evidence type="ECO:0000256" key="4">
    <source>
        <dbReference type="ARBA" id="ARBA00022490"/>
    </source>
</evidence>
<proteinExistence type="inferred from homology"/>
<dbReference type="GO" id="GO:0005737">
    <property type="term" value="C:cytoplasm"/>
    <property type="evidence" value="ECO:0007669"/>
    <property type="project" value="UniProtKB-SubCell"/>
</dbReference>
<evidence type="ECO:0000256" key="5">
    <source>
        <dbReference type="ARBA" id="ARBA00022598"/>
    </source>
</evidence>
<dbReference type="SUPFAM" id="SSF47323">
    <property type="entry name" value="Anticodon-binding domain of a subclass of class I aminoacyl-tRNA synthetases"/>
    <property type="match status" value="1"/>
</dbReference>
<dbReference type="RefSeq" id="WP_099018074.1">
    <property type="nucleotide sequence ID" value="NZ_NIHB01000001.1"/>
</dbReference>
<dbReference type="SMART" id="SM01016">
    <property type="entry name" value="Arg_tRNA_synt_N"/>
    <property type="match status" value="1"/>
</dbReference>
<comment type="subcellular location">
    <subcellularLocation>
        <location evidence="1 11">Cytoplasm</location>
    </subcellularLocation>
</comment>
<name>A0A4R6XYA0_9GAMM</name>
<dbReference type="AlphaFoldDB" id="A0A4R6XYA0"/>
<evidence type="ECO:0000259" key="14">
    <source>
        <dbReference type="SMART" id="SM01016"/>
    </source>
</evidence>
<comment type="catalytic activity">
    <reaction evidence="10 11">
        <text>tRNA(Arg) + L-arginine + ATP = L-arginyl-tRNA(Arg) + AMP + diphosphate</text>
        <dbReference type="Rhea" id="RHEA:20301"/>
        <dbReference type="Rhea" id="RHEA-COMP:9658"/>
        <dbReference type="Rhea" id="RHEA-COMP:9673"/>
        <dbReference type="ChEBI" id="CHEBI:30616"/>
        <dbReference type="ChEBI" id="CHEBI:32682"/>
        <dbReference type="ChEBI" id="CHEBI:33019"/>
        <dbReference type="ChEBI" id="CHEBI:78442"/>
        <dbReference type="ChEBI" id="CHEBI:78513"/>
        <dbReference type="ChEBI" id="CHEBI:456215"/>
        <dbReference type="EC" id="6.1.1.19"/>
    </reaction>
</comment>
<evidence type="ECO:0000256" key="12">
    <source>
        <dbReference type="RuleBase" id="RU363038"/>
    </source>
</evidence>
<feature type="short sequence motif" description="'HIGH' region" evidence="11">
    <location>
        <begin position="128"/>
        <end position="138"/>
    </location>
</feature>
<dbReference type="SMART" id="SM00836">
    <property type="entry name" value="DALR_1"/>
    <property type="match status" value="1"/>
</dbReference>
<evidence type="ECO:0000313" key="15">
    <source>
        <dbReference type="EMBL" id="TDR23274.1"/>
    </source>
</evidence>
<sequence>MIGHIQELIENALEHLQAKGEFNLEQNPTINIERTRSKEHGDYASNVALTLAKPLQSNPRAIAEKIIAELAESSHVSKVEIAGPGFINFYLTDACRLQVLKRIIKLGKSYGSSQLGADKRITVEFVSANPTGPLHVGHGRGAAFGSSLSNILKKVGYDVHAEYYVNDHGRQMDILAASVWLRYLELCGEPITFPANGYKGEYIVDIARKVRQKYGDDFRYSQAEVFAQVSPDEPAGGDKEQHIDDLVINAKDILDKGYHKIFKIALKNILSGIENDLEDFNVHYDEWFSEKSLHESDTIERALAKLEAGGHLYKKEGALWFNATHFGDEKDRVVMRENGLKTYFASDVAYLLNKFERGFEKSIYIFGADHHGYIPRLKAATKALGFDADQIDILLVQFAHLFKGGEKLKMSTRSGEFVTLNELVSEVGCDASRFFYVMRSHDQHLDFDMDLAKSQSNDNPVYYIQYAHARICSILRKLEEQNMMHNIEIGHVSVELLVEEQELDLIKALSQYPEVVEKAALNYSVHSLSNYLRELAQLFHSYYNAHQVQIDNENLRNARLNLCLATRYVLADGLALLGSSSPKEMRSEDRKEV</sequence>
<evidence type="ECO:0000256" key="6">
    <source>
        <dbReference type="ARBA" id="ARBA00022741"/>
    </source>
</evidence>
<dbReference type="InterPro" id="IPR001278">
    <property type="entry name" value="Arg-tRNA-ligase"/>
</dbReference>
<dbReference type="InterPro" id="IPR008909">
    <property type="entry name" value="DALR_anticod-bd"/>
</dbReference>
<comment type="similarity">
    <text evidence="2 11 12">Belongs to the class-I aminoacyl-tRNA synthetase family.</text>
</comment>
<feature type="domain" description="Arginyl tRNA synthetase N-terminal" evidence="14">
    <location>
        <begin position="3"/>
        <end position="91"/>
    </location>
</feature>
<dbReference type="InterPro" id="IPR009080">
    <property type="entry name" value="tRNAsynth_Ia_anticodon-bd"/>
</dbReference>
<keyword evidence="5 11" id="KW-0436">Ligase</keyword>
<evidence type="ECO:0000256" key="8">
    <source>
        <dbReference type="ARBA" id="ARBA00022917"/>
    </source>
</evidence>